<comment type="caution">
    <text evidence="2">The sequence shown here is derived from an EMBL/GenBank/DDBJ whole genome shotgun (WGS) entry which is preliminary data.</text>
</comment>
<proteinExistence type="predicted"/>
<feature type="region of interest" description="Disordered" evidence="1">
    <location>
        <begin position="94"/>
        <end position="124"/>
    </location>
</feature>
<sequence length="211" mass="24197">MLYASSDTTPSSSVEWHSHHTSYYQENHTAAPAQPPAVAEQTPSMLVDMILPRPIPAETALRMVRKTVQTLMYIRGQMGSTWEQLEFLMMQENARQEQESQTRDHANFHDPYLGTQNHASQDEDENDFVIPTKSLREFLETGQRTFVDLEESVYDQLYSDLRHSTTTPTPASNTTSTPPTPQRPRTIHDPYRTPGTQTPEPFFLHPLQRPQ</sequence>
<accession>A0ABQ7JQX1</accession>
<feature type="region of interest" description="Disordered" evidence="1">
    <location>
        <begin position="162"/>
        <end position="211"/>
    </location>
</feature>
<dbReference type="Gene3D" id="3.30.900.20">
    <property type="match status" value="1"/>
</dbReference>
<evidence type="ECO:0000256" key="1">
    <source>
        <dbReference type="SAM" id="MobiDB-lite"/>
    </source>
</evidence>
<dbReference type="InterPro" id="IPR053729">
    <property type="entry name" value="MAD2L1BP_domain_sf"/>
</dbReference>
<dbReference type="Proteomes" id="UP001194696">
    <property type="component" value="Unassembled WGS sequence"/>
</dbReference>
<evidence type="ECO:0000313" key="3">
    <source>
        <dbReference type="Proteomes" id="UP001194696"/>
    </source>
</evidence>
<protein>
    <submittedName>
        <fullName evidence="2">Uncharacterized protein</fullName>
    </submittedName>
</protein>
<organism evidence="2 3">
    <name type="scientific">Linnemannia gamsii</name>
    <dbReference type="NCBI Taxonomy" id="64522"/>
    <lineage>
        <taxon>Eukaryota</taxon>
        <taxon>Fungi</taxon>
        <taxon>Fungi incertae sedis</taxon>
        <taxon>Mucoromycota</taxon>
        <taxon>Mortierellomycotina</taxon>
        <taxon>Mortierellomycetes</taxon>
        <taxon>Mortierellales</taxon>
        <taxon>Mortierellaceae</taxon>
        <taxon>Linnemannia</taxon>
    </lineage>
</organism>
<feature type="compositionally biased region" description="Low complexity" evidence="1">
    <location>
        <begin position="164"/>
        <end position="177"/>
    </location>
</feature>
<name>A0ABQ7JQX1_9FUNG</name>
<reference evidence="2 3" key="1">
    <citation type="journal article" date="2020" name="Fungal Divers.">
        <title>Resolving the Mortierellaceae phylogeny through synthesis of multi-gene phylogenetics and phylogenomics.</title>
        <authorList>
            <person name="Vandepol N."/>
            <person name="Liber J."/>
            <person name="Desiro A."/>
            <person name="Na H."/>
            <person name="Kennedy M."/>
            <person name="Barry K."/>
            <person name="Grigoriev I.V."/>
            <person name="Miller A.N."/>
            <person name="O'Donnell K."/>
            <person name="Stajich J.E."/>
            <person name="Bonito G."/>
        </authorList>
    </citation>
    <scope>NUCLEOTIDE SEQUENCE [LARGE SCALE GENOMIC DNA]</scope>
    <source>
        <strain evidence="2 3">AD045</strain>
    </source>
</reference>
<gene>
    <name evidence="2" type="ORF">BGZ96_012814</name>
</gene>
<evidence type="ECO:0000313" key="2">
    <source>
        <dbReference type="EMBL" id="KAG0282816.1"/>
    </source>
</evidence>
<keyword evidence="3" id="KW-1185">Reference proteome</keyword>
<feature type="compositionally biased region" description="Basic and acidic residues" evidence="1">
    <location>
        <begin position="94"/>
        <end position="108"/>
    </location>
</feature>
<dbReference type="EMBL" id="JAAAIM010000998">
    <property type="protein sequence ID" value="KAG0282816.1"/>
    <property type="molecule type" value="Genomic_DNA"/>
</dbReference>